<reference evidence="1" key="1">
    <citation type="submission" date="2023-11" db="EMBL/GenBank/DDBJ databases">
        <authorList>
            <person name="Poullet M."/>
        </authorList>
    </citation>
    <scope>NUCLEOTIDE SEQUENCE</scope>
    <source>
        <strain evidence="1">E1834</strain>
    </source>
</reference>
<evidence type="ECO:0000313" key="1">
    <source>
        <dbReference type="EMBL" id="CAK5080592.1"/>
    </source>
</evidence>
<name>A0ACB0ZND9_MELEN</name>
<protein>
    <submittedName>
        <fullName evidence="1">Uncharacterized protein</fullName>
    </submittedName>
</protein>
<dbReference type="Proteomes" id="UP001497535">
    <property type="component" value="Unassembled WGS sequence"/>
</dbReference>
<comment type="caution">
    <text evidence="1">The sequence shown here is derived from an EMBL/GenBank/DDBJ whole genome shotgun (WGS) entry which is preliminary data.</text>
</comment>
<organism evidence="1 2">
    <name type="scientific">Meloidogyne enterolobii</name>
    <name type="common">Root-knot nematode worm</name>
    <name type="synonym">Meloidogyne mayaguensis</name>
    <dbReference type="NCBI Taxonomy" id="390850"/>
    <lineage>
        <taxon>Eukaryota</taxon>
        <taxon>Metazoa</taxon>
        <taxon>Ecdysozoa</taxon>
        <taxon>Nematoda</taxon>
        <taxon>Chromadorea</taxon>
        <taxon>Rhabditida</taxon>
        <taxon>Tylenchina</taxon>
        <taxon>Tylenchomorpha</taxon>
        <taxon>Tylenchoidea</taxon>
        <taxon>Meloidogynidae</taxon>
        <taxon>Meloidogyninae</taxon>
        <taxon>Meloidogyne</taxon>
    </lineage>
</organism>
<evidence type="ECO:0000313" key="2">
    <source>
        <dbReference type="Proteomes" id="UP001497535"/>
    </source>
</evidence>
<accession>A0ACB0ZND9</accession>
<gene>
    <name evidence="1" type="ORF">MENTE1834_LOCUS27768</name>
</gene>
<proteinExistence type="predicted"/>
<dbReference type="EMBL" id="CAVMJV010000042">
    <property type="protein sequence ID" value="CAK5080592.1"/>
    <property type="molecule type" value="Genomic_DNA"/>
</dbReference>
<sequence>MIKIASKFLFPSHISQQHSKLPILFITIFSILIVMESSSLLTEGFVLQELPLYRSIRDTDVKATPLFFIKSQPKNDLFERKSRAFNFQRLNKLRNFWQRNEVNKIFLNKNKFIFIILGIKNGFVSRTKIYL</sequence>
<keyword evidence="2" id="KW-1185">Reference proteome</keyword>